<dbReference type="InterPro" id="IPR016197">
    <property type="entry name" value="Chromo-like_dom_sf"/>
</dbReference>
<dbReference type="Proteomes" id="UP000441208">
    <property type="component" value="Unassembled WGS sequence"/>
</dbReference>
<protein>
    <submittedName>
        <fullName evidence="5">Uncharacterized protein</fullName>
    </submittedName>
</protein>
<dbReference type="EMBL" id="QXFZ01001202">
    <property type="protein sequence ID" value="KAE9094865.1"/>
    <property type="molecule type" value="Genomic_DNA"/>
</dbReference>
<evidence type="ECO:0000313" key="7">
    <source>
        <dbReference type="EMBL" id="KAE9204712.1"/>
    </source>
</evidence>
<evidence type="ECO:0000313" key="13">
    <source>
        <dbReference type="Proteomes" id="UP000437068"/>
    </source>
</evidence>
<dbReference type="EMBL" id="QXGE01001351">
    <property type="protein sequence ID" value="KAE9293841.1"/>
    <property type="molecule type" value="Genomic_DNA"/>
</dbReference>
<evidence type="ECO:0000313" key="17">
    <source>
        <dbReference type="Proteomes" id="UP000460718"/>
    </source>
</evidence>
<evidence type="ECO:0000313" key="20">
    <source>
        <dbReference type="Proteomes" id="UP000488956"/>
    </source>
</evidence>
<dbReference type="Proteomes" id="UP000440732">
    <property type="component" value="Unassembled WGS sequence"/>
</dbReference>
<gene>
    <name evidence="9" type="ORF">PF001_g18072</name>
    <name evidence="8" type="ORF">PF002_g15783</name>
    <name evidence="7" type="ORF">PF004_g17762</name>
    <name evidence="6" type="ORF">PF005_g17286</name>
    <name evidence="5" type="ORF">PF006_g11477</name>
    <name evidence="3" type="ORF">PF007_g17605</name>
    <name evidence="10" type="ORF">PF008_g17758</name>
    <name evidence="1" type="ORF">PF009_g11654</name>
    <name evidence="4" type="ORF">PF010_g14813</name>
    <name evidence="2" type="ORF">PF011_g19377</name>
</gene>
<dbReference type="EMBL" id="QXFX01000933">
    <property type="protein sequence ID" value="KAE9100465.1"/>
    <property type="molecule type" value="Genomic_DNA"/>
</dbReference>
<dbReference type="Proteomes" id="UP000437068">
    <property type="component" value="Unassembled WGS sequence"/>
</dbReference>
<dbReference type="EMBL" id="QXFY01001303">
    <property type="protein sequence ID" value="KAE9321698.1"/>
    <property type="molecule type" value="Genomic_DNA"/>
</dbReference>
<dbReference type="Proteomes" id="UP000440367">
    <property type="component" value="Unassembled WGS sequence"/>
</dbReference>
<dbReference type="Proteomes" id="UP000429523">
    <property type="component" value="Unassembled WGS sequence"/>
</dbReference>
<dbReference type="OrthoDB" id="109166at2759"/>
<dbReference type="Proteomes" id="UP000476176">
    <property type="component" value="Unassembled WGS sequence"/>
</dbReference>
<dbReference type="SUPFAM" id="SSF54160">
    <property type="entry name" value="Chromo domain-like"/>
    <property type="match status" value="1"/>
</dbReference>
<dbReference type="Proteomes" id="UP000460718">
    <property type="component" value="Unassembled WGS sequence"/>
</dbReference>
<comment type="caution">
    <text evidence="5">The sequence shown here is derived from an EMBL/GenBank/DDBJ whole genome shotgun (WGS) entry which is preliminary data.</text>
</comment>
<dbReference type="Gene3D" id="2.30.30.140">
    <property type="match status" value="1"/>
</dbReference>
<evidence type="ECO:0000313" key="2">
    <source>
        <dbReference type="EMBL" id="KAE8987933.1"/>
    </source>
</evidence>
<evidence type="ECO:0000313" key="5">
    <source>
        <dbReference type="EMBL" id="KAE9143507.1"/>
    </source>
</evidence>
<evidence type="ECO:0000313" key="10">
    <source>
        <dbReference type="EMBL" id="KAE9321698.1"/>
    </source>
</evidence>
<evidence type="ECO:0000313" key="3">
    <source>
        <dbReference type="EMBL" id="KAE9094865.1"/>
    </source>
</evidence>
<proteinExistence type="predicted"/>
<evidence type="ECO:0000313" key="6">
    <source>
        <dbReference type="EMBL" id="KAE9195441.1"/>
    </source>
</evidence>
<reference evidence="11 12" key="1">
    <citation type="submission" date="2018-08" db="EMBL/GenBank/DDBJ databases">
        <title>Genomic investigation of the strawberry pathogen Phytophthora fragariae indicates pathogenicity is determined by transcriptional variation in three key races.</title>
        <authorList>
            <person name="Adams T.M."/>
            <person name="Armitage A.D."/>
            <person name="Sobczyk M.K."/>
            <person name="Bates H.J."/>
            <person name="Dunwell J.M."/>
            <person name="Nellist C.F."/>
            <person name="Harrison R.J."/>
        </authorList>
    </citation>
    <scope>NUCLEOTIDE SEQUENCE [LARGE SCALE GENOMIC DNA]</scope>
    <source>
        <strain evidence="9 13">A4</strain>
        <strain evidence="8 14">BC-1</strain>
        <strain evidence="7 18">BC-23</strain>
        <strain evidence="6 12">NOV-27</strain>
        <strain evidence="5 15">NOV-5</strain>
        <strain evidence="3 16">NOV-71</strain>
        <strain evidence="10 19">NOV-77</strain>
        <strain evidence="1 11">NOV-9</strain>
        <strain evidence="4 20">ONT-3</strain>
        <strain evidence="2 17">SCRP245</strain>
    </source>
</reference>
<evidence type="ECO:0000313" key="1">
    <source>
        <dbReference type="EMBL" id="KAE8938472.1"/>
    </source>
</evidence>
<dbReference type="Proteomes" id="UP000486351">
    <property type="component" value="Unassembled WGS sequence"/>
</dbReference>
<evidence type="ECO:0000313" key="16">
    <source>
        <dbReference type="Proteomes" id="UP000441208"/>
    </source>
</evidence>
<dbReference type="EMBL" id="QXGB01001182">
    <property type="protein sequence ID" value="KAE9195441.1"/>
    <property type="molecule type" value="Genomic_DNA"/>
</dbReference>
<name>A0A6A3TW93_9STRA</name>
<evidence type="ECO:0000313" key="18">
    <source>
        <dbReference type="Proteomes" id="UP000476176"/>
    </source>
</evidence>
<evidence type="ECO:0000313" key="11">
    <source>
        <dbReference type="Proteomes" id="UP000429523"/>
    </source>
</evidence>
<dbReference type="EMBL" id="QXGA01000613">
    <property type="protein sequence ID" value="KAE9143507.1"/>
    <property type="molecule type" value="Genomic_DNA"/>
</dbReference>
<dbReference type="Proteomes" id="UP000488956">
    <property type="component" value="Unassembled WGS sequence"/>
</dbReference>
<evidence type="ECO:0000313" key="15">
    <source>
        <dbReference type="Proteomes" id="UP000440732"/>
    </source>
</evidence>
<organism evidence="5 15">
    <name type="scientific">Phytophthora fragariae</name>
    <dbReference type="NCBI Taxonomy" id="53985"/>
    <lineage>
        <taxon>Eukaryota</taxon>
        <taxon>Sar</taxon>
        <taxon>Stramenopiles</taxon>
        <taxon>Oomycota</taxon>
        <taxon>Peronosporomycetes</taxon>
        <taxon>Peronosporales</taxon>
        <taxon>Peronosporaceae</taxon>
        <taxon>Phytophthora</taxon>
    </lineage>
</organism>
<accession>A0A6A3TW93</accession>
<dbReference type="EMBL" id="QXGD01000902">
    <property type="protein sequence ID" value="KAE9220782.1"/>
    <property type="molecule type" value="Genomic_DNA"/>
</dbReference>
<sequence>MAIKVGDTVLVVHDSLLLDAEVKEVEGDVEAGGATPENSSQVKVQYLTQTDRPDEWVTRDRVLEDTPTSRELQEKAKASSQIRSEATGTLEKLCGPKRLDAMAAWMNTVDDALVRLDKDVKDLIQHQANQAAHLLELKRRKKEALEEKVGLEAAVLTELKRVRVAEETALARKRLQNAGVDQEEIDAILPVILIPHRV</sequence>
<dbReference type="EMBL" id="QXFW01001638">
    <property type="protein sequence ID" value="KAE8987933.1"/>
    <property type="molecule type" value="Genomic_DNA"/>
</dbReference>
<evidence type="ECO:0000313" key="9">
    <source>
        <dbReference type="EMBL" id="KAE9293841.1"/>
    </source>
</evidence>
<evidence type="ECO:0000313" key="14">
    <source>
        <dbReference type="Proteomes" id="UP000440367"/>
    </source>
</evidence>
<evidence type="ECO:0000313" key="8">
    <source>
        <dbReference type="EMBL" id="KAE9220782.1"/>
    </source>
</evidence>
<keyword evidence="12" id="KW-1185">Reference proteome</keyword>
<dbReference type="EMBL" id="QXGC01001357">
    <property type="protein sequence ID" value="KAE9204712.1"/>
    <property type="molecule type" value="Genomic_DNA"/>
</dbReference>
<dbReference type="Proteomes" id="UP000433483">
    <property type="component" value="Unassembled WGS sequence"/>
</dbReference>
<evidence type="ECO:0000313" key="19">
    <source>
        <dbReference type="Proteomes" id="UP000486351"/>
    </source>
</evidence>
<dbReference type="EMBL" id="QXGF01000556">
    <property type="protein sequence ID" value="KAE8938472.1"/>
    <property type="molecule type" value="Genomic_DNA"/>
</dbReference>
<dbReference type="AlphaFoldDB" id="A0A6A3TW93"/>
<evidence type="ECO:0000313" key="12">
    <source>
        <dbReference type="Proteomes" id="UP000433483"/>
    </source>
</evidence>
<evidence type="ECO:0000313" key="4">
    <source>
        <dbReference type="EMBL" id="KAE9100465.1"/>
    </source>
</evidence>